<dbReference type="GO" id="GO:0006260">
    <property type="term" value="P:DNA replication"/>
    <property type="evidence" value="ECO:0007669"/>
    <property type="project" value="InterPro"/>
</dbReference>
<protein>
    <submittedName>
        <fullName evidence="1">DNA primase</fullName>
    </submittedName>
</protein>
<sequence length="397" mass="46481">MIDAKKLTKQLTIDNYRQIALVLGATIDHENDKEILFSNICHEKNPDGLKNKLYFYKDRKFFLCYHCSVSYTPYSLVQKRKRVLGETCSFPDALKFVCDVCNIPYDNIERIHKETTKIYDWEEDLGRYIRIKNGESLIQTYDKSILNFFPKIYHQSFIDDGISIPTMEMFEICFYPYAQQIVIPVFDENGNLIGLHGRNLVPELIEAGYKYLPVKLVNGVDEKGNHGTEFRFNTSNVLYGLNLTKSNIEYTGEVTLFEAPKSVMQMNDILFLNNTVGMFGMNLQNKRRDMLLKLGINKVNIALDKQYEKMYDEKGELTEKFILWKKKVLAIADKFKGFAEVNVIYDADDDFPLLDYKDSPSDKGEEIWNLLYKNKECIDERESEEFKRYCKDKERSN</sequence>
<dbReference type="GO" id="GO:0008270">
    <property type="term" value="F:zinc ion binding"/>
    <property type="evidence" value="ECO:0007669"/>
    <property type="project" value="InterPro"/>
</dbReference>
<dbReference type="SUPFAM" id="SSF56731">
    <property type="entry name" value="DNA primase core"/>
    <property type="match status" value="1"/>
</dbReference>
<dbReference type="InterPro" id="IPR036977">
    <property type="entry name" value="DNA_primase_Znf_CHC2"/>
</dbReference>
<dbReference type="Gene3D" id="3.90.580.10">
    <property type="entry name" value="Zinc finger, CHC2-type domain"/>
    <property type="match status" value="1"/>
</dbReference>
<name>A0AAT9TRZ0_9CAUD</name>
<reference evidence="1" key="2">
    <citation type="journal article" date="2024" name="Heliyon">
        <title>Complete genome sequence of the novel virulent phage PMBT24 infecting Enterocloster bolteae from the human gut.</title>
        <authorList>
            <person name="Sprotte S."/>
            <person name="Brinks E."/>
            <person name="Neve H."/>
            <person name="Franz C.M.A.P."/>
        </authorList>
    </citation>
    <scope>NUCLEOTIDE SEQUENCE</scope>
</reference>
<evidence type="ECO:0000313" key="1">
    <source>
        <dbReference type="EMBL" id="WDQ45482.1"/>
    </source>
</evidence>
<dbReference type="GO" id="GO:0003677">
    <property type="term" value="F:DNA binding"/>
    <property type="evidence" value="ECO:0007669"/>
    <property type="project" value="InterPro"/>
</dbReference>
<dbReference type="SUPFAM" id="SSF57783">
    <property type="entry name" value="Zinc beta-ribbon"/>
    <property type="match status" value="1"/>
</dbReference>
<reference evidence="1" key="1">
    <citation type="submission" date="2023-01" db="EMBL/GenBank/DDBJ databases">
        <authorList>
            <person name="Sprotte S."/>
            <person name="Brinks E."/>
        </authorList>
    </citation>
    <scope>NUCLEOTIDE SEQUENCE</scope>
</reference>
<dbReference type="EMBL" id="OQ326496">
    <property type="protein sequence ID" value="WDQ45482.1"/>
    <property type="molecule type" value="Genomic_DNA"/>
</dbReference>
<organism evidence="1">
    <name type="scientific">Enterocloster phage PMBT24</name>
    <dbReference type="NCBI Taxonomy" id="3025413"/>
    <lineage>
        <taxon>Viruses</taxon>
        <taxon>Duplodnaviria</taxon>
        <taxon>Heunggongvirae</taxon>
        <taxon>Uroviricota</taxon>
        <taxon>Caudoviricetes</taxon>
    </lineage>
</organism>
<accession>A0AAT9TRZ0</accession>
<proteinExistence type="predicted"/>